<evidence type="ECO:0000313" key="1">
    <source>
        <dbReference type="EMBL" id="MFE5985554.1"/>
    </source>
</evidence>
<proteinExistence type="predicted"/>
<dbReference type="NCBIfam" id="NF047353">
    <property type="entry name" value="tube_lmo2291"/>
    <property type="match status" value="1"/>
</dbReference>
<gene>
    <name evidence="1" type="ORF">ACFQ63_38455</name>
</gene>
<dbReference type="EMBL" id="JBHTRV010000055">
    <property type="protein sequence ID" value="MFE5985554.1"/>
    <property type="molecule type" value="Genomic_DNA"/>
</dbReference>
<sequence>MAPRKYNARDCEFQIEDFLNPGTWTAFRTAEGGSGEGGINTFSRSFEYEATDTTTFGSQGRAETQNMQEGMSITLEGFRLKDPATGALDPAQALAEAQARRLGDESEVGFRFAAPGDTTWEVWPRATFQLGDQGGGNNDKKSWSVTITRSGDSTTAVKV</sequence>
<accession>A0ABW6J9Q2</accession>
<keyword evidence="2" id="KW-1185">Reference proteome</keyword>
<organism evidence="1 2">
    <name type="scientific">Streptomyces wedmorensis</name>
    <dbReference type="NCBI Taxonomy" id="43759"/>
    <lineage>
        <taxon>Bacteria</taxon>
        <taxon>Bacillati</taxon>
        <taxon>Actinomycetota</taxon>
        <taxon>Actinomycetes</taxon>
        <taxon>Kitasatosporales</taxon>
        <taxon>Streptomycetaceae</taxon>
        <taxon>Streptomyces</taxon>
    </lineage>
</organism>
<name>A0ABW6J9Q2_STRWE</name>
<dbReference type="Proteomes" id="UP001600424">
    <property type="component" value="Unassembled WGS sequence"/>
</dbReference>
<comment type="caution">
    <text evidence="1">The sequence shown here is derived from an EMBL/GenBank/DDBJ whole genome shotgun (WGS) entry which is preliminary data.</text>
</comment>
<dbReference type="RefSeq" id="WP_386253385.1">
    <property type="nucleotide sequence ID" value="NZ_JBHTRV010000055.1"/>
</dbReference>
<evidence type="ECO:0000313" key="2">
    <source>
        <dbReference type="Proteomes" id="UP001600424"/>
    </source>
</evidence>
<reference evidence="1 2" key="1">
    <citation type="submission" date="2024-09" db="EMBL/GenBank/DDBJ databases">
        <title>The Natural Products Discovery Center: Release of the First 8490 Sequenced Strains for Exploring Actinobacteria Biosynthetic Diversity.</title>
        <authorList>
            <person name="Kalkreuter E."/>
            <person name="Kautsar S.A."/>
            <person name="Yang D."/>
            <person name="Bader C.D."/>
            <person name="Teijaro C.N."/>
            <person name="Fluegel L."/>
            <person name="Davis C.M."/>
            <person name="Simpson J.R."/>
            <person name="Lauterbach L."/>
            <person name="Steele A.D."/>
            <person name="Gui C."/>
            <person name="Meng S."/>
            <person name="Li G."/>
            <person name="Viehrig K."/>
            <person name="Ye F."/>
            <person name="Su P."/>
            <person name="Kiefer A.F."/>
            <person name="Nichols A."/>
            <person name="Cepeda A.J."/>
            <person name="Yan W."/>
            <person name="Fan B."/>
            <person name="Jiang Y."/>
            <person name="Adhikari A."/>
            <person name="Zheng C.-J."/>
            <person name="Schuster L."/>
            <person name="Cowan T.M."/>
            <person name="Smanski M.J."/>
            <person name="Chevrette M.G."/>
            <person name="De Carvalho L.P.S."/>
            <person name="Shen B."/>
        </authorList>
    </citation>
    <scope>NUCLEOTIDE SEQUENCE [LARGE SCALE GENOMIC DNA]</scope>
    <source>
        <strain evidence="1 2">NPDC056472</strain>
    </source>
</reference>
<protein>
    <submittedName>
        <fullName evidence="1">Phage tail tube protein</fullName>
    </submittedName>
</protein>